<proteinExistence type="predicted"/>
<reference evidence="2 3" key="1">
    <citation type="submission" date="2021-03" db="EMBL/GenBank/DDBJ databases">
        <authorList>
            <person name="King G.J."/>
            <person name="Bancroft I."/>
            <person name="Baten A."/>
            <person name="Bloomfield J."/>
            <person name="Borpatragohain P."/>
            <person name="He Z."/>
            <person name="Irish N."/>
            <person name="Irwin J."/>
            <person name="Liu K."/>
            <person name="Mauleon R.P."/>
            <person name="Moore J."/>
            <person name="Morris R."/>
            <person name="Ostergaard L."/>
            <person name="Wang B."/>
            <person name="Wells R."/>
        </authorList>
    </citation>
    <scope>NUCLEOTIDE SEQUENCE [LARGE SCALE GENOMIC DNA]</scope>
    <source>
        <strain evidence="2">R-o-18</strain>
        <tissue evidence="2">Leaf</tissue>
    </source>
</reference>
<comment type="caution">
    <text evidence="2">The sequence shown here is derived from an EMBL/GenBank/DDBJ whole genome shotgun (WGS) entry which is preliminary data.</text>
</comment>
<gene>
    <name evidence="2" type="primary">A09g508310.1_BraROA</name>
    <name evidence="2" type="ORF">IGI04_035788</name>
</gene>
<feature type="region of interest" description="Disordered" evidence="1">
    <location>
        <begin position="169"/>
        <end position="211"/>
    </location>
</feature>
<evidence type="ECO:0000256" key="1">
    <source>
        <dbReference type="SAM" id="MobiDB-lite"/>
    </source>
</evidence>
<organism evidence="2 3">
    <name type="scientific">Brassica rapa subsp. trilocularis</name>
    <dbReference type="NCBI Taxonomy" id="1813537"/>
    <lineage>
        <taxon>Eukaryota</taxon>
        <taxon>Viridiplantae</taxon>
        <taxon>Streptophyta</taxon>
        <taxon>Embryophyta</taxon>
        <taxon>Tracheophyta</taxon>
        <taxon>Spermatophyta</taxon>
        <taxon>Magnoliopsida</taxon>
        <taxon>eudicotyledons</taxon>
        <taxon>Gunneridae</taxon>
        <taxon>Pentapetalae</taxon>
        <taxon>rosids</taxon>
        <taxon>malvids</taxon>
        <taxon>Brassicales</taxon>
        <taxon>Brassicaceae</taxon>
        <taxon>Brassiceae</taxon>
        <taxon>Brassica</taxon>
    </lineage>
</organism>
<dbReference type="Proteomes" id="UP000823674">
    <property type="component" value="Chromosome A09"/>
</dbReference>
<evidence type="ECO:0000313" key="2">
    <source>
        <dbReference type="EMBL" id="KAG5384318.1"/>
    </source>
</evidence>
<protein>
    <submittedName>
        <fullName evidence="2">Uncharacterized protein</fullName>
    </submittedName>
</protein>
<feature type="compositionally biased region" description="Low complexity" evidence="1">
    <location>
        <begin position="199"/>
        <end position="209"/>
    </location>
</feature>
<feature type="compositionally biased region" description="Polar residues" evidence="1">
    <location>
        <begin position="169"/>
        <end position="198"/>
    </location>
</feature>
<dbReference type="EMBL" id="JADBGQ010000008">
    <property type="protein sequence ID" value="KAG5384318.1"/>
    <property type="molecule type" value="Genomic_DNA"/>
</dbReference>
<feature type="region of interest" description="Disordered" evidence="1">
    <location>
        <begin position="1"/>
        <end position="80"/>
    </location>
</feature>
<evidence type="ECO:0000313" key="3">
    <source>
        <dbReference type="Proteomes" id="UP000823674"/>
    </source>
</evidence>
<sequence>MGARFRSDVMRSLQSTPQSDLPRATPRGRSHLTPLLERPPKATPRGRSRLYGETTRSEAWSDLSEQPTEVAPEGRSDLSERHAEVAPRLLSARFLFYLRAFCHQGRLSFDLLRNTQKLSGEVHLLDFDCYEDPLAVNEVEGLEGQEELCFINNNGSWYKKEPNFQYNNYQQKSYPNNQQSGYPPRNNQQGSYQPQQNPSSGSSAPQESSTDTLLKQILESRTRSEKHVGYELKNLHTKIDGSYNELNNKFSHLASTVLEYHMEFLGTFGCIWSLKDVK</sequence>
<accession>A0ABQ7LCL1</accession>
<name>A0ABQ7LCL1_BRACM</name>
<keyword evidence="3" id="KW-1185">Reference proteome</keyword>